<keyword evidence="5" id="KW-0472">Membrane</keyword>
<name>G4CT48_9NEIS</name>
<dbReference type="NCBIfam" id="TIGR01414">
    <property type="entry name" value="autotrans_barl"/>
    <property type="match status" value="1"/>
</dbReference>
<dbReference type="InterPro" id="IPR057556">
    <property type="entry name" value="TPR_Slam"/>
</dbReference>
<dbReference type="SUPFAM" id="SSF56935">
    <property type="entry name" value="Porins"/>
    <property type="match status" value="1"/>
</dbReference>
<dbReference type="Pfam" id="PF24575">
    <property type="entry name" value="TPR_Slam"/>
    <property type="match status" value="1"/>
</dbReference>
<protein>
    <submittedName>
        <fullName evidence="11">Putative outer membrane protein</fullName>
    </submittedName>
</protein>
<evidence type="ECO:0000256" key="3">
    <source>
        <dbReference type="ARBA" id="ARBA00022692"/>
    </source>
</evidence>
<dbReference type="GO" id="GO:0009279">
    <property type="term" value="C:cell outer membrane"/>
    <property type="evidence" value="ECO:0007669"/>
    <property type="project" value="UniProtKB-SubCell"/>
</dbReference>
<evidence type="ECO:0000256" key="6">
    <source>
        <dbReference type="ARBA" id="ARBA00023237"/>
    </source>
</evidence>
<evidence type="ECO:0000313" key="12">
    <source>
        <dbReference type="Proteomes" id="UP000005336"/>
    </source>
</evidence>
<evidence type="ECO:0000256" key="1">
    <source>
        <dbReference type="ARBA" id="ARBA00004571"/>
    </source>
</evidence>
<comment type="caution">
    <text evidence="11">The sequence shown here is derived from an EMBL/GenBank/DDBJ whole genome shotgun (WGS) entry which is preliminary data.</text>
</comment>
<keyword evidence="6" id="KW-0998">Cell outer membrane</keyword>
<sequence>MKRAVLLLSLFASFCGVVAADGEVQPASDLPYRQIEVAPLPDSELKSELEAALAKQDWQNMPELLKQYRSRFLADQVFADYAEARWRSSQGEYMQAQALYRRVLAQRPDWQEARAATIHNLSAARSAPRAGDFGKRLQASDVWQLPVNLSHVRNNQGYIPRDQKTLLAGNRYPDKNNDALRYNLGAEHDFSLKGNHRLRLGLTSGGTHYWDYYDRSTRSVRLAAGYRSSAGKQSWSFTPYTEQSWLGSEKYTLNTGASAAYNNKFNDNWRVSLSASSVNRSYNNPDHAKYYDGNINSVSGTAEWRPNSAWAISAGADYRADLTRNETRSSDRTVFRTGISRQFEGGIKAGASVQYGRREFSHSEPLYGIGRKDNEYNASASLSYQPRRWKGVAPKIDYRYSKIDSNVDSSSREQSQWFMSLEKKF</sequence>
<evidence type="ECO:0000256" key="8">
    <source>
        <dbReference type="SAM" id="SignalP"/>
    </source>
</evidence>
<keyword evidence="3" id="KW-0812">Transmembrane</keyword>
<accession>G4CT48</accession>
<evidence type="ECO:0000259" key="10">
    <source>
        <dbReference type="Pfam" id="PF24575"/>
    </source>
</evidence>
<dbReference type="EMBL" id="AGAZ01000074">
    <property type="protein sequence ID" value="EGZ44410.1"/>
    <property type="molecule type" value="Genomic_DNA"/>
</dbReference>
<evidence type="ECO:0000259" key="9">
    <source>
        <dbReference type="Pfam" id="PF04575"/>
    </source>
</evidence>
<feature type="domain" description="Surface lipoprotein assembly modifier N-terminal TPR repeats region" evidence="10">
    <location>
        <begin position="44"/>
        <end position="115"/>
    </location>
</feature>
<keyword evidence="4 8" id="KW-0732">Signal</keyword>
<dbReference type="HOGENOM" id="CLU_034927_0_0_4"/>
<dbReference type="RefSeq" id="WP_009117398.1">
    <property type="nucleotide sequence ID" value="NZ_JH165159.1"/>
</dbReference>
<feature type="domain" description="Surface lipoprotein assembly modifier C-terminal" evidence="9">
    <location>
        <begin position="174"/>
        <end position="425"/>
    </location>
</feature>
<dbReference type="InterPro" id="IPR006315">
    <property type="entry name" value="OM_autotransptr_brl_dom"/>
</dbReference>
<evidence type="ECO:0000313" key="11">
    <source>
        <dbReference type="EMBL" id="EGZ44410.1"/>
    </source>
</evidence>
<evidence type="ECO:0000256" key="5">
    <source>
        <dbReference type="ARBA" id="ARBA00023136"/>
    </source>
</evidence>
<proteinExistence type="inferred from homology"/>
<dbReference type="PATRIC" id="fig|1030841.3.peg.2245"/>
<comment type="subcellular location">
    <subcellularLocation>
        <location evidence="1">Cell outer membrane</location>
        <topology evidence="1">Multi-pass membrane protein</topology>
    </subcellularLocation>
</comment>
<dbReference type="STRING" id="1030841.HMPREF9370_2258"/>
<evidence type="ECO:0000256" key="4">
    <source>
        <dbReference type="ARBA" id="ARBA00022729"/>
    </source>
</evidence>
<dbReference type="OrthoDB" id="6655393at2"/>
<dbReference type="InterPro" id="IPR007655">
    <property type="entry name" value="Slam_C"/>
</dbReference>
<feature type="chain" id="PRO_5003462378" evidence="8">
    <location>
        <begin position="20"/>
        <end position="425"/>
    </location>
</feature>
<dbReference type="Pfam" id="PF04575">
    <property type="entry name" value="SlipAM"/>
    <property type="match status" value="1"/>
</dbReference>
<keyword evidence="2" id="KW-1134">Transmembrane beta strand</keyword>
<evidence type="ECO:0000256" key="7">
    <source>
        <dbReference type="ARBA" id="ARBA00023609"/>
    </source>
</evidence>
<feature type="signal peptide" evidence="8">
    <location>
        <begin position="1"/>
        <end position="19"/>
    </location>
</feature>
<comment type="similarity">
    <text evidence="7">Belongs to the Slam family.</text>
</comment>
<keyword evidence="12" id="KW-1185">Reference proteome</keyword>
<dbReference type="AlphaFoldDB" id="G4CT48"/>
<organism evidence="11 12">
    <name type="scientific">Neisseria wadsworthii 9715</name>
    <dbReference type="NCBI Taxonomy" id="1030841"/>
    <lineage>
        <taxon>Bacteria</taxon>
        <taxon>Pseudomonadati</taxon>
        <taxon>Pseudomonadota</taxon>
        <taxon>Betaproteobacteria</taxon>
        <taxon>Neisseriales</taxon>
        <taxon>Neisseriaceae</taxon>
        <taxon>Neisseria</taxon>
    </lineage>
</organism>
<reference evidence="11 12" key="1">
    <citation type="submission" date="2011-06" db="EMBL/GenBank/DDBJ databases">
        <authorList>
            <person name="Muzny D."/>
            <person name="Qin X."/>
            <person name="Deng J."/>
            <person name="Jiang H."/>
            <person name="Liu Y."/>
            <person name="Qu J."/>
            <person name="Song X.-Z."/>
            <person name="Zhang L."/>
            <person name="Thornton R."/>
            <person name="Coyle M."/>
            <person name="Francisco L."/>
            <person name="Jackson L."/>
            <person name="Javaid M."/>
            <person name="Korchina V."/>
            <person name="Kovar C."/>
            <person name="Mata R."/>
            <person name="Mathew T."/>
            <person name="Ngo R."/>
            <person name="Nguyen L."/>
            <person name="Nguyen N."/>
            <person name="Okwuonu G."/>
            <person name="Ongeri F."/>
            <person name="Pham C."/>
            <person name="Simmons D."/>
            <person name="Wilczek-Boney K."/>
            <person name="Hale W."/>
            <person name="Jakkamsetti A."/>
            <person name="Pham P."/>
            <person name="Ruth R."/>
            <person name="San Lucas F."/>
            <person name="Warren J."/>
            <person name="Zhang J."/>
            <person name="Zhao Z."/>
            <person name="Zhou C."/>
            <person name="Zhu D."/>
            <person name="Lee S."/>
            <person name="Bess C."/>
            <person name="Blankenburg K."/>
            <person name="Forbes L."/>
            <person name="Fu Q."/>
            <person name="Gubbala S."/>
            <person name="Hirani K."/>
            <person name="Jayaseelan J.C."/>
            <person name="Lara F."/>
            <person name="Munidasa M."/>
            <person name="Palculict T."/>
            <person name="Patil S."/>
            <person name="Pu L.-L."/>
            <person name="Saada N."/>
            <person name="Tang L."/>
            <person name="Weissenberger G."/>
            <person name="Zhu Y."/>
            <person name="Hemphill L."/>
            <person name="Shang Y."/>
            <person name="Youmans B."/>
            <person name="Ayvaz T."/>
            <person name="Ross M."/>
            <person name="Santibanez J."/>
            <person name="Aqrawi P."/>
            <person name="Gross S."/>
            <person name="Joshi V."/>
            <person name="Fowler G."/>
            <person name="Nazareth L."/>
            <person name="Reid J."/>
            <person name="Worley K."/>
            <person name="Petrosino J."/>
            <person name="Highlander S."/>
            <person name="Gibbs R."/>
        </authorList>
    </citation>
    <scope>NUCLEOTIDE SEQUENCE [LARGE SCALE GENOMIC DNA]</scope>
    <source>
        <strain evidence="11 12">9715</strain>
    </source>
</reference>
<dbReference type="Proteomes" id="UP000005336">
    <property type="component" value="Unassembled WGS sequence"/>
</dbReference>
<evidence type="ECO:0000256" key="2">
    <source>
        <dbReference type="ARBA" id="ARBA00022452"/>
    </source>
</evidence>
<gene>
    <name evidence="11" type="ORF">HMPREF9370_2258</name>
</gene>